<dbReference type="InterPro" id="IPR036396">
    <property type="entry name" value="Cyt_P450_sf"/>
</dbReference>
<evidence type="ECO:0000313" key="4">
    <source>
        <dbReference type="EMBL" id="MFH8584661.1"/>
    </source>
</evidence>
<dbReference type="Proteomes" id="UP001610990">
    <property type="component" value="Unassembled WGS sequence"/>
</dbReference>
<dbReference type="Pfam" id="PF00067">
    <property type="entry name" value="p450"/>
    <property type="match status" value="1"/>
</dbReference>
<dbReference type="PANTHER" id="PTHR46696:SF4">
    <property type="entry name" value="BIOTIN BIOSYNTHESIS CYTOCHROME P450"/>
    <property type="match status" value="1"/>
</dbReference>
<sequence>MSTAADEMTEEGHGVQQGKERALTDSSDPSAWFALMRREHPVVREEQFGMWQVFRYEDVAKGLSDPATFSSDARGQMAALPDFHPFTQGNFMMMDPPAHRRVRSLVSSAFTPRAVAQLAPRITAVAKELLDALDGAEEFDFIAAFAHPIPVIVLADLLGLPREDSRHLLTWAKVLTGVDVEAAPPGAAGAQAPPDPMASLREMNGYLREHIARRRAVPADDLLGRLVGAEQDGERLTDDEIVGVASLLLIAGHLMVTMLLANLMLCLDEHPRSLAGLRADDMAVSSTIEEVLRYRNPADRQLRYTTREVEIAGQTIPAGERVLFWTGSANRDEARFEQPEKFDIHRRPNPHMGFGHGVHFCLGAPLGRLEATIALRLVLDRFADFKVADGVEYFGSYSLIKKLPMKVRWC</sequence>
<dbReference type="PROSITE" id="PS00086">
    <property type="entry name" value="CYTOCHROME_P450"/>
    <property type="match status" value="1"/>
</dbReference>
<gene>
    <name evidence="4" type="ORF">ACH4GP_09745</name>
</gene>
<accession>A0ABW7R9C5</accession>
<keyword evidence="2" id="KW-0560">Oxidoreductase</keyword>
<keyword evidence="2" id="KW-0349">Heme</keyword>
<proteinExistence type="inferred from homology"/>
<dbReference type="EMBL" id="JBIRGH010000005">
    <property type="protein sequence ID" value="MFH8584661.1"/>
    <property type="molecule type" value="Genomic_DNA"/>
</dbReference>
<dbReference type="PANTHER" id="PTHR46696">
    <property type="entry name" value="P450, PUTATIVE (EUROFUNG)-RELATED"/>
    <property type="match status" value="1"/>
</dbReference>
<name>A0ABW7R9C5_9ACTN</name>
<dbReference type="SUPFAM" id="SSF48264">
    <property type="entry name" value="Cytochrome P450"/>
    <property type="match status" value="1"/>
</dbReference>
<dbReference type="Gene3D" id="1.10.630.10">
    <property type="entry name" value="Cytochrome P450"/>
    <property type="match status" value="1"/>
</dbReference>
<dbReference type="PRINTS" id="PR00359">
    <property type="entry name" value="BP450"/>
</dbReference>
<keyword evidence="2" id="KW-0503">Monooxygenase</keyword>
<keyword evidence="5" id="KW-1185">Reference proteome</keyword>
<feature type="compositionally biased region" description="Basic and acidic residues" evidence="3">
    <location>
        <begin position="10"/>
        <end position="23"/>
    </location>
</feature>
<comment type="similarity">
    <text evidence="1 2">Belongs to the cytochrome P450 family.</text>
</comment>
<dbReference type="InterPro" id="IPR017972">
    <property type="entry name" value="Cyt_P450_CS"/>
</dbReference>
<dbReference type="InterPro" id="IPR001128">
    <property type="entry name" value="Cyt_P450"/>
</dbReference>
<reference evidence="4 5" key="1">
    <citation type="submission" date="2024-10" db="EMBL/GenBank/DDBJ databases">
        <title>The Natural Products Discovery Center: Release of the First 8490 Sequenced Strains for Exploring Actinobacteria Biosynthetic Diversity.</title>
        <authorList>
            <person name="Kalkreuter E."/>
            <person name="Kautsar S.A."/>
            <person name="Yang D."/>
            <person name="Bader C.D."/>
            <person name="Teijaro C.N."/>
            <person name="Fluegel L."/>
            <person name="Davis C.M."/>
            <person name="Simpson J.R."/>
            <person name="Lauterbach L."/>
            <person name="Steele A.D."/>
            <person name="Gui C."/>
            <person name="Meng S."/>
            <person name="Li G."/>
            <person name="Viehrig K."/>
            <person name="Ye F."/>
            <person name="Su P."/>
            <person name="Kiefer A.F."/>
            <person name="Nichols A."/>
            <person name="Cepeda A.J."/>
            <person name="Yan W."/>
            <person name="Fan B."/>
            <person name="Jiang Y."/>
            <person name="Adhikari A."/>
            <person name="Zheng C.-J."/>
            <person name="Schuster L."/>
            <person name="Cowan T.M."/>
            <person name="Smanski M.J."/>
            <person name="Chevrette M.G."/>
            <person name="De Carvalho L.P.S."/>
            <person name="Shen B."/>
        </authorList>
    </citation>
    <scope>NUCLEOTIDE SEQUENCE [LARGE SCALE GENOMIC DNA]</scope>
    <source>
        <strain evidence="4 5">NPDC018013</strain>
    </source>
</reference>
<keyword evidence="2" id="KW-0408">Iron</keyword>
<organism evidence="4 5">
    <name type="scientific">Streptomyces celluloflavus</name>
    <dbReference type="NCBI Taxonomy" id="58344"/>
    <lineage>
        <taxon>Bacteria</taxon>
        <taxon>Bacillati</taxon>
        <taxon>Actinomycetota</taxon>
        <taxon>Actinomycetes</taxon>
        <taxon>Kitasatosporales</taxon>
        <taxon>Streptomycetaceae</taxon>
        <taxon>Streptomyces</taxon>
    </lineage>
</organism>
<dbReference type="RefSeq" id="WP_367433587.1">
    <property type="nucleotide sequence ID" value="NZ_CP108413.1"/>
</dbReference>
<feature type="region of interest" description="Disordered" evidence="3">
    <location>
        <begin position="1"/>
        <end position="26"/>
    </location>
</feature>
<evidence type="ECO:0000256" key="2">
    <source>
        <dbReference type="RuleBase" id="RU000461"/>
    </source>
</evidence>
<comment type="caution">
    <text evidence="4">The sequence shown here is derived from an EMBL/GenBank/DDBJ whole genome shotgun (WGS) entry which is preliminary data.</text>
</comment>
<evidence type="ECO:0000256" key="3">
    <source>
        <dbReference type="SAM" id="MobiDB-lite"/>
    </source>
</evidence>
<dbReference type="InterPro" id="IPR002397">
    <property type="entry name" value="Cyt_P450_B"/>
</dbReference>
<protein>
    <submittedName>
        <fullName evidence="4">Cytochrome P450</fullName>
    </submittedName>
</protein>
<evidence type="ECO:0000256" key="1">
    <source>
        <dbReference type="ARBA" id="ARBA00010617"/>
    </source>
</evidence>
<evidence type="ECO:0000313" key="5">
    <source>
        <dbReference type="Proteomes" id="UP001610990"/>
    </source>
</evidence>
<dbReference type="CDD" id="cd11032">
    <property type="entry name" value="P450_EryK-like"/>
    <property type="match status" value="1"/>
</dbReference>
<keyword evidence="2" id="KW-0479">Metal-binding</keyword>